<dbReference type="Pfam" id="PF03044">
    <property type="entry name" value="Herpes_UL16"/>
    <property type="match status" value="1"/>
</dbReference>
<evidence type="ECO:0000256" key="3">
    <source>
        <dbReference type="ARBA" id="ARBA00022844"/>
    </source>
</evidence>
<name>A0A482F5E1_9ALPH</name>
<evidence type="ECO:0000256" key="4">
    <source>
        <dbReference type="ARBA" id="ARBA00022921"/>
    </source>
</evidence>
<evidence type="ECO:0000313" key="7">
    <source>
        <dbReference type="Proteomes" id="UP000326297"/>
    </source>
</evidence>
<evidence type="ECO:0000313" key="6">
    <source>
        <dbReference type="EMBL" id="QBN85135.1"/>
    </source>
</evidence>
<dbReference type="EMBL" id="MH509440">
    <property type="protein sequence ID" value="QBN85135.1"/>
    <property type="molecule type" value="Genomic_DNA"/>
</dbReference>
<accession>A0A482F5E1</accession>
<keyword evidence="1" id="KW-1048">Host nucleus</keyword>
<sequence>MANSTITLWTGPTSDRRLTEEAVELLTDALSEDVCSLRLIRSDSRIKIYKGLGFLSSKLAPFIPAPDKNTIDKYYTTIMFYFTKPKALKLERGQFHVLILTGQSTVYAIVSNVILKSISEDNILYSAIFFDATSVTLPAILPDISSEAIPSEISIHVDVNAFSKPAKTPDHKYDCCVISPGVWWSFRECTIYYLCMDASLLALCPSGWKGRSLGVVLSRLLNHKEGCETCSNIEHVDALNSLVNINLQPESCLCFAPCRWRKALQNEISVDGDSSMFRVLFMDTVTRVRLFSTKRNPKITENLGEVLTGIASNDQQIPVNGAGWRLVMLDENIARGVICGCPHLRRLCTQEPPEYVKPPENYTY</sequence>
<dbReference type="GO" id="GO:0044423">
    <property type="term" value="C:virion component"/>
    <property type="evidence" value="ECO:0007669"/>
    <property type="project" value="UniProtKB-KW"/>
</dbReference>
<dbReference type="HAMAP" id="MF_04039">
    <property type="entry name" value="HSV_CEP2"/>
    <property type="match status" value="1"/>
</dbReference>
<dbReference type="GeneID" id="80531861"/>
<dbReference type="KEGG" id="vg:80531861"/>
<protein>
    <submittedName>
        <fullName evidence="6">Tegument protein UL16-like protein</fullName>
    </submittedName>
</protein>
<keyword evidence="2" id="KW-0920">Virion tegument</keyword>
<evidence type="ECO:0000256" key="5">
    <source>
        <dbReference type="ARBA" id="ARBA00023200"/>
    </source>
</evidence>
<dbReference type="InterPro" id="IPR004286">
    <property type="entry name" value="Herpes_UL16/UL94"/>
</dbReference>
<evidence type="ECO:0000256" key="2">
    <source>
        <dbReference type="ARBA" id="ARBA00022580"/>
    </source>
</evidence>
<keyword evidence="7" id="KW-1185">Reference proteome</keyword>
<gene>
    <name evidence="6" type="primary">UL16</name>
</gene>
<dbReference type="Proteomes" id="UP000326297">
    <property type="component" value="Segment"/>
</dbReference>
<keyword evidence="3" id="KW-0946">Virion</keyword>
<keyword evidence="4" id="KW-0426">Late protein</keyword>
<reference evidence="6" key="1">
    <citation type="submission" date="2018-06" db="EMBL/GenBank/DDBJ databases">
        <title>Metagenomic Sequencing for Combined Detection of RNA and DNA Viruses in Respiratory Samples From Pediatric Patients.</title>
        <authorList>
            <person name="van Boheemen S."/>
            <person name="van Rijn-Klink A.L."/>
            <person name="Pappas N."/>
            <person name="Carbo E.C."/>
            <person name="van 't Hof P."/>
            <person name="Vorderman R.H.P."/>
            <person name="Mei H."/>
            <person name="Claas E.C.J."/>
            <person name="Kroes A.C.M."/>
            <person name="de Vries J.J.C."/>
        </authorList>
    </citation>
    <scope>NUCLEOTIDE SEQUENCE [LARGE SCALE GENOMIC DNA]</scope>
</reference>
<keyword evidence="5" id="KW-1035">Host cytoplasm</keyword>
<organism evidence="6 7">
    <name type="scientific">Phocid alphaherpesvirus 1</name>
    <dbReference type="NCBI Taxonomy" id="47418"/>
    <lineage>
        <taxon>Viruses</taxon>
        <taxon>Duplodnaviria</taxon>
        <taxon>Heunggongvirae</taxon>
        <taxon>Peploviricota</taxon>
        <taxon>Herviviricetes</taxon>
        <taxon>Herpesvirales</taxon>
        <taxon>Orthoherpesviridae</taxon>
        <taxon>Alphaherpesvirinae</taxon>
        <taxon>Varicellovirus</taxon>
        <taxon>Varicellovirus phocidalpha1</taxon>
    </lineage>
</organism>
<proteinExistence type="inferred from homology"/>
<evidence type="ECO:0000256" key="1">
    <source>
        <dbReference type="ARBA" id="ARBA00022562"/>
    </source>
</evidence>
<dbReference type="RefSeq" id="YP_010794846.1">
    <property type="nucleotide sequence ID" value="NC_075562.1"/>
</dbReference>